<evidence type="ECO:0000256" key="1">
    <source>
        <dbReference type="ARBA" id="ARBA00004613"/>
    </source>
</evidence>
<evidence type="ECO:0000259" key="11">
    <source>
        <dbReference type="Pfam" id="PF01095"/>
    </source>
</evidence>
<gene>
    <name evidence="12" type="ORF">HYFRA_00002166</name>
</gene>
<dbReference type="InterPro" id="IPR000070">
    <property type="entry name" value="Pectinesterase_cat"/>
</dbReference>
<organism evidence="12 13">
    <name type="scientific">Hymenoscyphus fraxineus</name>
    <dbReference type="NCBI Taxonomy" id="746836"/>
    <lineage>
        <taxon>Eukaryota</taxon>
        <taxon>Fungi</taxon>
        <taxon>Dikarya</taxon>
        <taxon>Ascomycota</taxon>
        <taxon>Pezizomycotina</taxon>
        <taxon>Leotiomycetes</taxon>
        <taxon>Helotiales</taxon>
        <taxon>Helotiaceae</taxon>
        <taxon>Hymenoscyphus</taxon>
    </lineage>
</organism>
<protein>
    <recommendedName>
        <fullName evidence="4">pectinesterase</fullName>
        <ecNumber evidence="4">3.1.1.11</ecNumber>
    </recommendedName>
    <alternativeName>
        <fullName evidence="9">Pectin methylesterase A</fullName>
    </alternativeName>
</protein>
<dbReference type="SUPFAM" id="SSF51126">
    <property type="entry name" value="Pectin lyase-like"/>
    <property type="match status" value="1"/>
</dbReference>
<dbReference type="PANTHER" id="PTHR31321:SF57">
    <property type="entry name" value="PECTINESTERASE 53-RELATED"/>
    <property type="match status" value="1"/>
</dbReference>
<dbReference type="EMBL" id="CAJVRL010000001">
    <property type="protein sequence ID" value="CAG8949038.1"/>
    <property type="molecule type" value="Genomic_DNA"/>
</dbReference>
<dbReference type="Pfam" id="PF01095">
    <property type="entry name" value="Pectinesterase"/>
    <property type="match status" value="1"/>
</dbReference>
<keyword evidence="8" id="KW-0063">Aspartyl esterase</keyword>
<evidence type="ECO:0000256" key="8">
    <source>
        <dbReference type="ARBA" id="ARBA00023085"/>
    </source>
</evidence>
<dbReference type="Proteomes" id="UP000696280">
    <property type="component" value="Unassembled WGS sequence"/>
</dbReference>
<reference evidence="12" key="1">
    <citation type="submission" date="2021-07" db="EMBL/GenBank/DDBJ databases">
        <authorList>
            <person name="Durling M."/>
        </authorList>
    </citation>
    <scope>NUCLEOTIDE SEQUENCE</scope>
</reference>
<dbReference type="GO" id="GO:0042545">
    <property type="term" value="P:cell wall modification"/>
    <property type="evidence" value="ECO:0007669"/>
    <property type="project" value="InterPro"/>
</dbReference>
<comment type="catalytic activity">
    <reaction evidence="10">
        <text>[(1-&gt;4)-alpha-D-galacturonosyl methyl ester](n) + n H2O = [(1-&gt;4)-alpha-D-galacturonosyl](n) + n methanol + n H(+)</text>
        <dbReference type="Rhea" id="RHEA:22380"/>
        <dbReference type="Rhea" id="RHEA-COMP:14570"/>
        <dbReference type="Rhea" id="RHEA-COMP:14573"/>
        <dbReference type="ChEBI" id="CHEBI:15377"/>
        <dbReference type="ChEBI" id="CHEBI:15378"/>
        <dbReference type="ChEBI" id="CHEBI:17790"/>
        <dbReference type="ChEBI" id="CHEBI:140522"/>
        <dbReference type="ChEBI" id="CHEBI:140523"/>
        <dbReference type="EC" id="3.1.1.11"/>
    </reaction>
</comment>
<keyword evidence="6" id="KW-0732">Signal</keyword>
<dbReference type="FunFam" id="2.160.20.10:FF:000014">
    <property type="entry name" value="Pectinesterase"/>
    <property type="match status" value="1"/>
</dbReference>
<dbReference type="Gene3D" id="2.160.20.10">
    <property type="entry name" value="Single-stranded right-handed beta-helix, Pectin lyase-like"/>
    <property type="match status" value="1"/>
</dbReference>
<evidence type="ECO:0000256" key="9">
    <source>
        <dbReference type="ARBA" id="ARBA00042203"/>
    </source>
</evidence>
<dbReference type="GO" id="GO:0045490">
    <property type="term" value="P:pectin catabolic process"/>
    <property type="evidence" value="ECO:0007669"/>
    <property type="project" value="TreeGrafter"/>
</dbReference>
<dbReference type="InterPro" id="IPR011050">
    <property type="entry name" value="Pectin_lyase_fold/virulence"/>
</dbReference>
<dbReference type="OrthoDB" id="2019149at2759"/>
<evidence type="ECO:0000256" key="10">
    <source>
        <dbReference type="ARBA" id="ARBA00047928"/>
    </source>
</evidence>
<evidence type="ECO:0000313" key="13">
    <source>
        <dbReference type="Proteomes" id="UP000696280"/>
    </source>
</evidence>
<evidence type="ECO:0000256" key="2">
    <source>
        <dbReference type="ARBA" id="ARBA00005184"/>
    </source>
</evidence>
<accession>A0A9N9KL87</accession>
<proteinExistence type="inferred from homology"/>
<keyword evidence="5" id="KW-0964">Secreted</keyword>
<evidence type="ECO:0000256" key="7">
    <source>
        <dbReference type="ARBA" id="ARBA00022801"/>
    </source>
</evidence>
<evidence type="ECO:0000256" key="4">
    <source>
        <dbReference type="ARBA" id="ARBA00013229"/>
    </source>
</evidence>
<comment type="subcellular location">
    <subcellularLocation>
        <location evidence="1">Secreted</location>
    </subcellularLocation>
</comment>
<dbReference type="GO" id="GO:0030599">
    <property type="term" value="F:pectinesterase activity"/>
    <property type="evidence" value="ECO:0007669"/>
    <property type="project" value="UniProtKB-EC"/>
</dbReference>
<dbReference type="AlphaFoldDB" id="A0A9N9KL87"/>
<keyword evidence="13" id="KW-1185">Reference proteome</keyword>
<dbReference type="EC" id="3.1.1.11" evidence="4"/>
<evidence type="ECO:0000313" key="12">
    <source>
        <dbReference type="EMBL" id="CAG8949038.1"/>
    </source>
</evidence>
<evidence type="ECO:0000256" key="6">
    <source>
        <dbReference type="ARBA" id="ARBA00022729"/>
    </source>
</evidence>
<dbReference type="GO" id="GO:0005576">
    <property type="term" value="C:extracellular region"/>
    <property type="evidence" value="ECO:0007669"/>
    <property type="project" value="UniProtKB-SubCell"/>
</dbReference>
<dbReference type="InterPro" id="IPR012334">
    <property type="entry name" value="Pectin_lyas_fold"/>
</dbReference>
<name>A0A9N9KL87_9HELO</name>
<dbReference type="PANTHER" id="PTHR31321">
    <property type="entry name" value="ACYL-COA THIOESTER HYDROLASE YBHC-RELATED"/>
    <property type="match status" value="1"/>
</dbReference>
<evidence type="ECO:0000256" key="3">
    <source>
        <dbReference type="ARBA" id="ARBA00008891"/>
    </source>
</evidence>
<keyword evidence="7" id="KW-0378">Hydrolase</keyword>
<comment type="caution">
    <text evidence="12">The sequence shown here is derived from an EMBL/GenBank/DDBJ whole genome shotgun (WGS) entry which is preliminary data.</text>
</comment>
<sequence>MQYSSLVTGATLFASLSQGLVLDKRASRTSAPEGCLVVQPKNTASGEFAKFGDANKALGSGSDAKCIFINPGTYDEKVTVNYGGPLTIYGYTTDTSKFESNQVTITTTTSSAASGSLDKSAAVNFVSKVGLKVYNINFSNTFGLSGQAVAMAANGDKQGFYGCQFFGHQDTLYAKNGHQYYKGCYMEGSVDFIFGDASAWFESCTIAVNRDKGVITAMKREGAAEATWYVFNQCTVRAASGATVSAKSVNLGRPWGIFARVMYQNSDLSEIISDGGYGTMTENATPDFEEFKNTGKGADTSNRKFFTKSTAAVSQSAVLTGDLSWIDQAY</sequence>
<comment type="similarity">
    <text evidence="3">Belongs to the pectinesterase family.</text>
</comment>
<evidence type="ECO:0000256" key="5">
    <source>
        <dbReference type="ARBA" id="ARBA00022525"/>
    </source>
</evidence>
<feature type="domain" description="Pectinesterase catalytic" evidence="11">
    <location>
        <begin position="44"/>
        <end position="306"/>
    </location>
</feature>
<comment type="pathway">
    <text evidence="2">Glycan metabolism; pectin degradation; 2-dehydro-3-deoxy-D-gluconate from pectin: step 1/5.</text>
</comment>